<dbReference type="InterPro" id="IPR021147">
    <property type="entry name" value="DUF697"/>
</dbReference>
<evidence type="ECO:0000256" key="8">
    <source>
        <dbReference type="SAM" id="Phobius"/>
    </source>
</evidence>
<feature type="transmembrane region" description="Helical" evidence="8">
    <location>
        <begin position="93"/>
        <end position="116"/>
    </location>
</feature>
<organism evidence="9 10">
    <name type="scientific">Haemophilus parahaemolyticus</name>
    <dbReference type="NCBI Taxonomy" id="735"/>
    <lineage>
        <taxon>Bacteria</taxon>
        <taxon>Pseudomonadati</taxon>
        <taxon>Pseudomonadota</taxon>
        <taxon>Gammaproteobacteria</taxon>
        <taxon>Pasteurellales</taxon>
        <taxon>Pasteurellaceae</taxon>
        <taxon>Haemophilus</taxon>
    </lineage>
</organism>
<proteinExistence type="inferred from homology"/>
<feature type="transmembrane region" description="Helical" evidence="8">
    <location>
        <begin position="66"/>
        <end position="87"/>
    </location>
</feature>
<name>A0A369ZGI9_HAEPH</name>
<comment type="similarity">
    <text evidence="2">Belongs to the UPF0283 family.</text>
</comment>
<dbReference type="InterPro" id="IPR006507">
    <property type="entry name" value="UPF0283"/>
</dbReference>
<dbReference type="RefSeq" id="WP_111312327.1">
    <property type="nucleotide sequence ID" value="NZ_QEQD01000001.1"/>
</dbReference>
<dbReference type="AlphaFoldDB" id="A0A369ZGI9"/>
<comment type="caution">
    <text evidence="9">The sequence shown here is derived from an EMBL/GenBank/DDBJ whole genome shotgun (WGS) entry which is preliminary data.</text>
</comment>
<evidence type="ECO:0000313" key="10">
    <source>
        <dbReference type="Proteomes" id="UP000253999"/>
    </source>
</evidence>
<keyword evidence="7 8" id="KW-0472">Membrane</keyword>
<keyword evidence="6 8" id="KW-1133">Transmembrane helix</keyword>
<evidence type="ECO:0000256" key="4">
    <source>
        <dbReference type="ARBA" id="ARBA00022519"/>
    </source>
</evidence>
<dbReference type="GO" id="GO:0005886">
    <property type="term" value="C:plasma membrane"/>
    <property type="evidence" value="ECO:0007669"/>
    <property type="project" value="UniProtKB-SubCell"/>
</dbReference>
<comment type="subcellular location">
    <subcellularLocation>
        <location evidence="1">Cell inner membrane</location>
        <topology evidence="1">Multi-pass membrane protein</topology>
    </subcellularLocation>
</comment>
<dbReference type="NCBIfam" id="TIGR01620">
    <property type="entry name" value="hyp_HI0043"/>
    <property type="match status" value="1"/>
</dbReference>
<gene>
    <name evidence="9" type="ORF">DPV98_01435</name>
</gene>
<reference evidence="9 10" key="1">
    <citation type="submission" date="2018-05" db="EMBL/GenBank/DDBJ databases">
        <title>Draft Genome Sequences for a Diverse set of 7 Haemophilus Species.</title>
        <authorList>
            <person name="Nichols M."/>
            <person name="Topaz N."/>
            <person name="Wang X."/>
            <person name="Wang X."/>
            <person name="Boxrud D."/>
        </authorList>
    </citation>
    <scope>NUCLEOTIDE SEQUENCE [LARGE SCALE GENOMIC DNA]</scope>
    <source>
        <strain evidence="9 10">C2010039593</strain>
    </source>
</reference>
<evidence type="ECO:0000256" key="7">
    <source>
        <dbReference type="ARBA" id="ARBA00023136"/>
    </source>
</evidence>
<dbReference type="Pfam" id="PF05128">
    <property type="entry name" value="DUF697"/>
    <property type="match status" value="1"/>
</dbReference>
<evidence type="ECO:0000313" key="9">
    <source>
        <dbReference type="EMBL" id="RDF05957.1"/>
    </source>
</evidence>
<evidence type="ECO:0000256" key="2">
    <source>
        <dbReference type="ARBA" id="ARBA00008255"/>
    </source>
</evidence>
<accession>A0A369ZGI9</accession>
<evidence type="ECO:0000256" key="5">
    <source>
        <dbReference type="ARBA" id="ARBA00022692"/>
    </source>
</evidence>
<evidence type="ECO:0000256" key="3">
    <source>
        <dbReference type="ARBA" id="ARBA00022475"/>
    </source>
</evidence>
<dbReference type="STRING" id="735.B0185_03250"/>
<evidence type="ECO:0000256" key="6">
    <source>
        <dbReference type="ARBA" id="ARBA00022989"/>
    </source>
</evidence>
<dbReference type="PANTHER" id="PTHR39342">
    <property type="entry name" value="UPF0283 MEMBRANE PROTEIN YCJF"/>
    <property type="match status" value="1"/>
</dbReference>
<dbReference type="EMBL" id="QEQD01000001">
    <property type="protein sequence ID" value="RDF05957.1"/>
    <property type="molecule type" value="Genomic_DNA"/>
</dbReference>
<sequence length="354" mass="41015">MQKQIFSEEDIVRPTETFQAKQIFDEKEVVIEEDLNAYQYLDESEVAEKELLFEEDFKPSRFRIRLIMAALVLFCIALLAQGVQWIVNAITEQQWITLFFALAFLLLSVTGVGTIFQEWRKLRKLRQHELMQQEAEQYRAELPTTSGEKSQIFCKQLLEQMQITPQLEQSQKQWLSQINEYHNSEQVMTLFSETVLSPLDKQAQKLIAKHARDNAVIVALSPVAIADVLMVAWRNFALINKITRIYGMELGYFSRLHLFKMVIKNMVFTGTTELVAGMLSHNVLRRLFGQAIQGLGVGILTARLGIKAMEFCRPITFKNEEKPNLKVMSKEIYLSLVNSEQKEATFRREELKSH</sequence>
<keyword evidence="5 8" id="KW-0812">Transmembrane</keyword>
<feature type="transmembrane region" description="Helical" evidence="8">
    <location>
        <begin position="215"/>
        <end position="233"/>
    </location>
</feature>
<dbReference type="Proteomes" id="UP000253999">
    <property type="component" value="Unassembled WGS sequence"/>
</dbReference>
<evidence type="ECO:0000256" key="1">
    <source>
        <dbReference type="ARBA" id="ARBA00004429"/>
    </source>
</evidence>
<keyword evidence="4" id="KW-0997">Cell inner membrane</keyword>
<protein>
    <submittedName>
        <fullName evidence="9">TIGR01620 family protein</fullName>
    </submittedName>
</protein>
<dbReference type="PANTHER" id="PTHR39342:SF1">
    <property type="entry name" value="UPF0283 MEMBRANE PROTEIN YCJF"/>
    <property type="match status" value="1"/>
</dbReference>
<keyword evidence="3" id="KW-1003">Cell membrane</keyword>